<dbReference type="SUPFAM" id="SSF54862">
    <property type="entry name" value="4Fe-4S ferredoxins"/>
    <property type="match status" value="1"/>
</dbReference>
<dbReference type="RefSeq" id="WP_014809822.1">
    <property type="nucleotide sequence ID" value="NC_018025.1"/>
</dbReference>
<dbReference type="InterPro" id="IPR017900">
    <property type="entry name" value="4Fe4S_Fe_S_CS"/>
</dbReference>
<dbReference type="AlphaFoldDB" id="I4C537"/>
<evidence type="ECO:0000256" key="2">
    <source>
        <dbReference type="ARBA" id="ARBA00023004"/>
    </source>
</evidence>
<evidence type="ECO:0000259" key="4">
    <source>
        <dbReference type="PROSITE" id="PS51379"/>
    </source>
</evidence>
<dbReference type="Pfam" id="PF01656">
    <property type="entry name" value="CbiA"/>
    <property type="match status" value="1"/>
</dbReference>
<accession>I4C537</accession>
<dbReference type="PROSITE" id="PS51379">
    <property type="entry name" value="4FE4S_FER_2"/>
    <property type="match status" value="2"/>
</dbReference>
<dbReference type="CDD" id="cd03110">
    <property type="entry name" value="SIMIBI_bact_arch"/>
    <property type="match status" value="1"/>
</dbReference>
<protein>
    <submittedName>
        <fullName evidence="5">p-loop ATPase, MinD superfamily</fullName>
    </submittedName>
</protein>
<dbReference type="GO" id="GO:0046872">
    <property type="term" value="F:metal ion binding"/>
    <property type="evidence" value="ECO:0007669"/>
    <property type="project" value="UniProtKB-KW"/>
</dbReference>
<dbReference type="eggNOG" id="COG1149">
    <property type="taxonomic scope" value="Bacteria"/>
</dbReference>
<dbReference type="GO" id="GO:0051536">
    <property type="term" value="F:iron-sulfur cluster binding"/>
    <property type="evidence" value="ECO:0007669"/>
    <property type="project" value="UniProtKB-KW"/>
</dbReference>
<dbReference type="SUPFAM" id="SSF52540">
    <property type="entry name" value="P-loop containing nucleoside triphosphate hydrolases"/>
    <property type="match status" value="1"/>
</dbReference>
<feature type="domain" description="4Fe-4S ferredoxin-type" evidence="4">
    <location>
        <begin position="59"/>
        <end position="84"/>
    </location>
</feature>
<dbReference type="InterPro" id="IPR002586">
    <property type="entry name" value="CobQ/CobB/MinD/ParA_Nub-bd_dom"/>
</dbReference>
<sequence>MKEVVIISGKGGTGKTTLSASFACLAKNKIMADCDVDAADLHILTDPKILHQEGFYGGVKAWIDKEKCSECGTCRESCRFGAISEQLDVNPLSCEGCGVCFHVCPEGAIKLETGVCGKWFISETRFGPLVHARLLPGEENSGKLVALVRNQAKVLARKQNRETILVDGAPGVGCPVISSVTGADYVVIVTEPTLSGRHDMDRALQLVRGFNIPAFIVINKADIHSDLAETIEREAQGRGVTVLGRIPYDPAVIRAMVQRRCVVEDPDGVANESIRRIWERLESLL</sequence>
<gene>
    <name evidence="5" type="ordered locus">Desti_1973</name>
</gene>
<dbReference type="Pfam" id="PF00037">
    <property type="entry name" value="Fer4"/>
    <property type="match status" value="2"/>
</dbReference>
<keyword evidence="3" id="KW-0411">Iron-sulfur</keyword>
<organism evidence="5 6">
    <name type="scientific">Desulfomonile tiedjei (strain ATCC 49306 / DSM 6799 / DCB-1)</name>
    <dbReference type="NCBI Taxonomy" id="706587"/>
    <lineage>
        <taxon>Bacteria</taxon>
        <taxon>Pseudomonadati</taxon>
        <taxon>Thermodesulfobacteriota</taxon>
        <taxon>Desulfomonilia</taxon>
        <taxon>Desulfomonilales</taxon>
        <taxon>Desulfomonilaceae</taxon>
        <taxon>Desulfomonile</taxon>
    </lineage>
</organism>
<dbReference type="OrthoDB" id="9778602at2"/>
<evidence type="ECO:0000256" key="1">
    <source>
        <dbReference type="ARBA" id="ARBA00022723"/>
    </source>
</evidence>
<keyword evidence="2" id="KW-0408">Iron</keyword>
<keyword evidence="1" id="KW-0479">Metal-binding</keyword>
<dbReference type="PANTHER" id="PTHR43534">
    <property type="entry name" value="MIND SUPERFAMILY P-LOOP ATPASE CONTAINING AN INSERTED FERREDOXIN DOMAIN"/>
    <property type="match status" value="1"/>
</dbReference>
<evidence type="ECO:0000256" key="3">
    <source>
        <dbReference type="ARBA" id="ARBA00023014"/>
    </source>
</evidence>
<dbReference type="KEGG" id="dti:Desti_1973"/>
<keyword evidence="6" id="KW-1185">Reference proteome</keyword>
<feature type="domain" description="4Fe-4S ferredoxin-type" evidence="4">
    <location>
        <begin position="85"/>
        <end position="114"/>
    </location>
</feature>
<name>I4C537_DESTA</name>
<dbReference type="HOGENOM" id="CLU_067767_1_0_7"/>
<reference evidence="6" key="1">
    <citation type="submission" date="2012-06" db="EMBL/GenBank/DDBJ databases">
        <title>Complete sequence of chromosome of Desulfomonile tiedjei DSM 6799.</title>
        <authorList>
            <person name="Lucas S."/>
            <person name="Copeland A."/>
            <person name="Lapidus A."/>
            <person name="Glavina del Rio T."/>
            <person name="Dalin E."/>
            <person name="Tice H."/>
            <person name="Bruce D."/>
            <person name="Goodwin L."/>
            <person name="Pitluck S."/>
            <person name="Peters L."/>
            <person name="Ovchinnikova G."/>
            <person name="Zeytun A."/>
            <person name="Lu M."/>
            <person name="Kyrpides N."/>
            <person name="Mavromatis K."/>
            <person name="Ivanova N."/>
            <person name="Brettin T."/>
            <person name="Detter J.C."/>
            <person name="Han C."/>
            <person name="Larimer F."/>
            <person name="Land M."/>
            <person name="Hauser L."/>
            <person name="Markowitz V."/>
            <person name="Cheng J.-F."/>
            <person name="Hugenholtz P."/>
            <person name="Woyke T."/>
            <person name="Wu D."/>
            <person name="Spring S."/>
            <person name="Schroeder M."/>
            <person name="Brambilla E."/>
            <person name="Klenk H.-P."/>
            <person name="Eisen J.A."/>
        </authorList>
    </citation>
    <scope>NUCLEOTIDE SEQUENCE [LARGE SCALE GENOMIC DNA]</scope>
    <source>
        <strain evidence="6">ATCC 49306 / DSM 6799 / DCB-1</strain>
    </source>
</reference>
<dbReference type="InterPro" id="IPR027417">
    <property type="entry name" value="P-loop_NTPase"/>
</dbReference>
<evidence type="ECO:0000313" key="6">
    <source>
        <dbReference type="Proteomes" id="UP000006055"/>
    </source>
</evidence>
<evidence type="ECO:0000313" key="5">
    <source>
        <dbReference type="EMBL" id="AFM24678.1"/>
    </source>
</evidence>
<dbReference type="Gene3D" id="3.30.70.20">
    <property type="match status" value="1"/>
</dbReference>
<dbReference type="EMBL" id="CP003360">
    <property type="protein sequence ID" value="AFM24678.1"/>
    <property type="molecule type" value="Genomic_DNA"/>
</dbReference>
<dbReference type="PANTHER" id="PTHR43534:SF1">
    <property type="entry name" value="4FE-4S CLUSTER CONTAINING PARA FAMILY ATPASE PROTEIN"/>
    <property type="match status" value="1"/>
</dbReference>
<dbReference type="Gene3D" id="3.40.50.300">
    <property type="entry name" value="P-loop containing nucleotide triphosphate hydrolases"/>
    <property type="match status" value="1"/>
</dbReference>
<dbReference type="InterPro" id="IPR017896">
    <property type="entry name" value="4Fe4S_Fe-S-bd"/>
</dbReference>
<proteinExistence type="predicted"/>
<dbReference type="PROSITE" id="PS00198">
    <property type="entry name" value="4FE4S_FER_1"/>
    <property type="match status" value="1"/>
</dbReference>
<dbReference type="Proteomes" id="UP000006055">
    <property type="component" value="Chromosome"/>
</dbReference>
<dbReference type="STRING" id="706587.Desti_1973"/>
<dbReference type="PATRIC" id="fig|706587.4.peg.2267"/>